<gene>
    <name evidence="1" type="ORF">CLRAG_22420</name>
</gene>
<dbReference type="AlphaFoldDB" id="A0A1A6ASD1"/>
<reference evidence="1 2" key="1">
    <citation type="journal article" date="2012" name="Front. Microbiol.">
        <title>Draft Genome Sequence of the Virulent Strain 01-B526 of the Fish Pathogen Aeromonas salmonicida.</title>
        <authorList>
            <person name="Charette S.J."/>
            <person name="Brochu F."/>
            <person name="Boyle B."/>
            <person name="Filion G."/>
            <person name="Tanaka K.H."/>
            <person name="Derome N."/>
        </authorList>
    </citation>
    <scope>NUCLEOTIDE SEQUENCE [LARGE SCALE GENOMIC DNA]</scope>
    <source>
        <strain evidence="1 2">P11</strain>
    </source>
</reference>
<organism evidence="1 2">
    <name type="scientific">Clostridium ragsdalei P11</name>
    <dbReference type="NCBI Taxonomy" id="1353534"/>
    <lineage>
        <taxon>Bacteria</taxon>
        <taxon>Bacillati</taxon>
        <taxon>Bacillota</taxon>
        <taxon>Clostridia</taxon>
        <taxon>Eubacteriales</taxon>
        <taxon>Clostridiaceae</taxon>
        <taxon>Clostridium</taxon>
    </lineage>
</organism>
<evidence type="ECO:0000313" key="2">
    <source>
        <dbReference type="Proteomes" id="UP000093954"/>
    </source>
</evidence>
<keyword evidence="2" id="KW-1185">Reference proteome</keyword>
<dbReference type="RefSeq" id="WP_167351568.1">
    <property type="nucleotide sequence ID" value="NZ_LROS01000022.1"/>
</dbReference>
<dbReference type="PATRIC" id="fig|1353534.3.peg.2281"/>
<sequence length="49" mass="5825">MKNKGIPYYNKRLCTVYMKYIRWKKVTMKKVIIIGASNRIGKELSKLFA</sequence>
<accession>A0A1A6ASD1</accession>
<dbReference type="Proteomes" id="UP000093954">
    <property type="component" value="Unassembled WGS sequence"/>
</dbReference>
<comment type="caution">
    <text evidence="1">The sequence shown here is derived from an EMBL/GenBank/DDBJ whole genome shotgun (WGS) entry which is preliminary data.</text>
</comment>
<dbReference type="EMBL" id="LROS01000022">
    <property type="protein sequence ID" value="OBR92948.1"/>
    <property type="molecule type" value="Genomic_DNA"/>
</dbReference>
<name>A0A1A6ASD1_9CLOT</name>
<proteinExistence type="predicted"/>
<evidence type="ECO:0000313" key="1">
    <source>
        <dbReference type="EMBL" id="OBR92948.1"/>
    </source>
</evidence>
<protein>
    <submittedName>
        <fullName evidence="1">Uncharacterized protein</fullName>
    </submittedName>
</protein>